<dbReference type="PROSITE" id="PS50262">
    <property type="entry name" value="G_PROTEIN_RECEP_F1_2"/>
    <property type="match status" value="1"/>
</dbReference>
<evidence type="ECO:0000256" key="2">
    <source>
        <dbReference type="ARBA" id="ARBA00022475"/>
    </source>
</evidence>
<keyword evidence="8" id="KW-0807">Transducer</keyword>
<comment type="subcellular location">
    <subcellularLocation>
        <location evidence="1">Cell membrane</location>
        <topology evidence="1">Multi-pass membrane protein</topology>
    </subcellularLocation>
</comment>
<evidence type="ECO:0000256" key="3">
    <source>
        <dbReference type="ARBA" id="ARBA00022692"/>
    </source>
</evidence>
<feature type="transmembrane region" description="Helical" evidence="9">
    <location>
        <begin position="319"/>
        <end position="338"/>
    </location>
</feature>
<feature type="transmembrane region" description="Helical" evidence="9">
    <location>
        <begin position="276"/>
        <end position="299"/>
    </location>
</feature>
<dbReference type="Gene3D" id="1.20.1070.10">
    <property type="entry name" value="Rhodopsin 7-helix transmembrane proteins"/>
    <property type="match status" value="2"/>
</dbReference>
<feature type="signal peptide" evidence="10">
    <location>
        <begin position="1"/>
        <end position="17"/>
    </location>
</feature>
<feature type="chain" id="PRO_5044596674" evidence="10">
    <location>
        <begin position="18"/>
        <end position="374"/>
    </location>
</feature>
<proteinExistence type="predicted"/>
<evidence type="ECO:0000256" key="6">
    <source>
        <dbReference type="ARBA" id="ARBA00023136"/>
    </source>
</evidence>
<reference evidence="14" key="2">
    <citation type="submission" date="2019-09" db="UniProtKB">
        <authorList>
            <consortium name="WormBaseParasite"/>
        </authorList>
    </citation>
    <scope>IDENTIFICATION</scope>
</reference>
<evidence type="ECO:0000313" key="14">
    <source>
        <dbReference type="WBParaSite" id="HPBE_0000960301-mRNA-1"/>
    </source>
</evidence>
<reference evidence="12 13" key="1">
    <citation type="submission" date="2018-11" db="EMBL/GenBank/DDBJ databases">
        <authorList>
            <consortium name="Pathogen Informatics"/>
        </authorList>
    </citation>
    <scope>NUCLEOTIDE SEQUENCE [LARGE SCALE GENOMIC DNA]</scope>
</reference>
<keyword evidence="2" id="KW-1003">Cell membrane</keyword>
<keyword evidence="3 9" id="KW-0812">Transmembrane</keyword>
<keyword evidence="4 9" id="KW-1133">Transmembrane helix</keyword>
<dbReference type="PANTHER" id="PTHR24248">
    <property type="entry name" value="ADRENERGIC RECEPTOR-RELATED G-PROTEIN COUPLED RECEPTOR"/>
    <property type="match status" value="1"/>
</dbReference>
<organism evidence="12">
    <name type="scientific">Heligmosomoides polygyrus</name>
    <name type="common">Parasitic roundworm</name>
    <dbReference type="NCBI Taxonomy" id="6339"/>
    <lineage>
        <taxon>Eukaryota</taxon>
        <taxon>Metazoa</taxon>
        <taxon>Ecdysozoa</taxon>
        <taxon>Nematoda</taxon>
        <taxon>Chromadorea</taxon>
        <taxon>Rhabditida</taxon>
        <taxon>Rhabditina</taxon>
        <taxon>Rhabditomorpha</taxon>
        <taxon>Strongyloidea</taxon>
        <taxon>Heligmosomidae</taxon>
        <taxon>Heligmosomoides</taxon>
    </lineage>
</organism>
<dbReference type="EMBL" id="UZAH01026491">
    <property type="protein sequence ID" value="VDO81482.1"/>
    <property type="molecule type" value="Genomic_DNA"/>
</dbReference>
<dbReference type="GO" id="GO:0005886">
    <property type="term" value="C:plasma membrane"/>
    <property type="evidence" value="ECO:0007669"/>
    <property type="project" value="UniProtKB-SubCell"/>
</dbReference>
<accession>A0A3P8CBI0</accession>
<sequence length="374" mass="42507">MAACLLSAVWIISLIVCSPPWFVPGWGLFADRHQDTSDNSTEVFATDDTFMCGYSPSVPYRIYSALGSFYIPLLVMLSVYFKIFRVASEREALMRQSLGTCRLSNRLTKTQINNRNNLRTASAPNSRMRVQMNNTGRVNYSVRPIEYNSYICQCFSCVLAVLLPKETAKEVLEEDEKMSTTLLGTANGSETHRSSMERECYSMADLANGGQELPKRKSTEVNTEVPSMTRRAQAAHARLQPNNLLAKANEHYHINGPGKAVRGSKEKMVYLRERKALKTIGIVVMGFIICWMPFFVLYLIEVFATTVSTSSAFKLISEFFLWLGYSNSVLNPIIYTMYNGDFRRCFRDLLSFGCVQHHRRTMSVKKLHQQSTIF</sequence>
<evidence type="ECO:0000256" key="8">
    <source>
        <dbReference type="ARBA" id="ARBA00023224"/>
    </source>
</evidence>
<feature type="domain" description="G-protein coupled receptors family 1 profile" evidence="11">
    <location>
        <begin position="1"/>
        <end position="335"/>
    </location>
</feature>
<dbReference type="WBParaSite" id="HPBE_0000960301-mRNA-1">
    <property type="protein sequence ID" value="HPBE_0000960301-mRNA-1"/>
    <property type="gene ID" value="HPBE_0000960301"/>
</dbReference>
<dbReference type="FunFam" id="1.20.1070.10:FF:000311">
    <property type="entry name" value="TYRAmine receptor"/>
    <property type="match status" value="1"/>
</dbReference>
<evidence type="ECO:0000313" key="13">
    <source>
        <dbReference type="Proteomes" id="UP000050761"/>
    </source>
</evidence>
<dbReference type="AlphaFoldDB" id="A0A3P8CBI0"/>
<evidence type="ECO:0000256" key="9">
    <source>
        <dbReference type="SAM" id="Phobius"/>
    </source>
</evidence>
<dbReference type="Pfam" id="PF00001">
    <property type="entry name" value="7tm_1"/>
    <property type="match status" value="1"/>
</dbReference>
<dbReference type="InterPro" id="IPR000276">
    <property type="entry name" value="GPCR_Rhodpsn"/>
</dbReference>
<keyword evidence="6 9" id="KW-0472">Membrane</keyword>
<name>A0A3P8CBI0_HELPZ</name>
<dbReference type="SUPFAM" id="SSF81321">
    <property type="entry name" value="Family A G protein-coupled receptor-like"/>
    <property type="match status" value="1"/>
</dbReference>
<feature type="transmembrane region" description="Helical" evidence="9">
    <location>
        <begin position="60"/>
        <end position="81"/>
    </location>
</feature>
<evidence type="ECO:0000259" key="11">
    <source>
        <dbReference type="PROSITE" id="PS50262"/>
    </source>
</evidence>
<dbReference type="Proteomes" id="UP000050761">
    <property type="component" value="Unassembled WGS sequence"/>
</dbReference>
<keyword evidence="10" id="KW-0732">Signal</keyword>
<evidence type="ECO:0000256" key="5">
    <source>
        <dbReference type="ARBA" id="ARBA00023040"/>
    </source>
</evidence>
<evidence type="ECO:0000256" key="4">
    <source>
        <dbReference type="ARBA" id="ARBA00022989"/>
    </source>
</evidence>
<dbReference type="PRINTS" id="PR00237">
    <property type="entry name" value="GPCRRHODOPSN"/>
</dbReference>
<dbReference type="GO" id="GO:0004930">
    <property type="term" value="F:G protein-coupled receptor activity"/>
    <property type="evidence" value="ECO:0007669"/>
    <property type="project" value="UniProtKB-KW"/>
</dbReference>
<evidence type="ECO:0000256" key="7">
    <source>
        <dbReference type="ARBA" id="ARBA00023170"/>
    </source>
</evidence>
<dbReference type="OrthoDB" id="6358729at2759"/>
<evidence type="ECO:0000313" key="12">
    <source>
        <dbReference type="EMBL" id="VDO81482.1"/>
    </source>
</evidence>
<gene>
    <name evidence="12" type="ORF">HPBE_LOCUS9604</name>
</gene>
<evidence type="ECO:0000256" key="1">
    <source>
        <dbReference type="ARBA" id="ARBA00004651"/>
    </source>
</evidence>
<keyword evidence="13" id="KW-1185">Reference proteome</keyword>
<evidence type="ECO:0000256" key="10">
    <source>
        <dbReference type="SAM" id="SignalP"/>
    </source>
</evidence>
<keyword evidence="5" id="KW-0297">G-protein coupled receptor</keyword>
<protein>
    <submittedName>
        <fullName evidence="14">G_PROTEIN_RECEP_F1_2 domain-containing protein</fullName>
    </submittedName>
</protein>
<dbReference type="InterPro" id="IPR017452">
    <property type="entry name" value="GPCR_Rhodpsn_7TM"/>
</dbReference>
<keyword evidence="7" id="KW-0675">Receptor</keyword>